<evidence type="ECO:0000313" key="2">
    <source>
        <dbReference type="Proteomes" id="UP000692954"/>
    </source>
</evidence>
<evidence type="ECO:0000313" key="1">
    <source>
        <dbReference type="EMBL" id="CAD8076602.1"/>
    </source>
</evidence>
<dbReference type="AlphaFoldDB" id="A0A8S1MD26"/>
<protein>
    <submittedName>
        <fullName evidence="1">Uncharacterized protein</fullName>
    </submittedName>
</protein>
<dbReference type="Proteomes" id="UP000692954">
    <property type="component" value="Unassembled WGS sequence"/>
</dbReference>
<reference evidence="1" key="1">
    <citation type="submission" date="2021-01" db="EMBL/GenBank/DDBJ databases">
        <authorList>
            <consortium name="Genoscope - CEA"/>
            <person name="William W."/>
        </authorList>
    </citation>
    <scope>NUCLEOTIDE SEQUENCE</scope>
</reference>
<organism evidence="1 2">
    <name type="scientific">Paramecium sonneborni</name>
    <dbReference type="NCBI Taxonomy" id="65129"/>
    <lineage>
        <taxon>Eukaryota</taxon>
        <taxon>Sar</taxon>
        <taxon>Alveolata</taxon>
        <taxon>Ciliophora</taxon>
        <taxon>Intramacronucleata</taxon>
        <taxon>Oligohymenophorea</taxon>
        <taxon>Peniculida</taxon>
        <taxon>Parameciidae</taxon>
        <taxon>Paramecium</taxon>
    </lineage>
</organism>
<dbReference type="EMBL" id="CAJJDN010000035">
    <property type="protein sequence ID" value="CAD8076602.1"/>
    <property type="molecule type" value="Genomic_DNA"/>
</dbReference>
<keyword evidence="2" id="KW-1185">Reference proteome</keyword>
<name>A0A8S1MD26_9CILI</name>
<sequence length="69" mass="7947">MLSIIRQQNENNDLFGQILVLLKQLLIAQHLKLDQHVTANQHMPGIIICAQLSRNVLIILQQILHNVFQ</sequence>
<gene>
    <name evidence="1" type="ORF">PSON_ATCC_30995.1.T0350060</name>
</gene>
<accession>A0A8S1MD26</accession>
<comment type="caution">
    <text evidence="1">The sequence shown here is derived from an EMBL/GenBank/DDBJ whole genome shotgun (WGS) entry which is preliminary data.</text>
</comment>
<proteinExistence type="predicted"/>